<feature type="domain" description="DNA-directed RNA polymerase RpoA/D/Rpb3-type" evidence="12">
    <location>
        <begin position="20"/>
        <end position="228"/>
    </location>
</feature>
<dbReference type="Proteomes" id="UP000229972">
    <property type="component" value="Unassembled WGS sequence"/>
</dbReference>
<evidence type="ECO:0000256" key="5">
    <source>
        <dbReference type="ARBA" id="ARBA00022679"/>
    </source>
</evidence>
<evidence type="ECO:0000256" key="6">
    <source>
        <dbReference type="ARBA" id="ARBA00022695"/>
    </source>
</evidence>
<keyword evidence="5" id="KW-0808">Transferase</keyword>
<name>A0A2H0V8X1_9BACT</name>
<dbReference type="NCBIfam" id="TIGR02027">
    <property type="entry name" value="rpoA"/>
    <property type="match status" value="1"/>
</dbReference>
<comment type="catalytic activity">
    <reaction evidence="10">
        <text>RNA(n) + a ribonucleoside 5'-triphosphate = RNA(n+1) + diphosphate</text>
        <dbReference type="Rhea" id="RHEA:21248"/>
        <dbReference type="Rhea" id="RHEA-COMP:14527"/>
        <dbReference type="Rhea" id="RHEA-COMP:17342"/>
        <dbReference type="ChEBI" id="CHEBI:33019"/>
        <dbReference type="ChEBI" id="CHEBI:61557"/>
        <dbReference type="ChEBI" id="CHEBI:140395"/>
        <dbReference type="EC" id="2.7.7.6"/>
    </reaction>
</comment>
<keyword evidence="4 13" id="KW-0240">DNA-directed RNA polymerase</keyword>
<keyword evidence="6" id="KW-0548">Nucleotidyltransferase</keyword>
<evidence type="ECO:0000256" key="4">
    <source>
        <dbReference type="ARBA" id="ARBA00022478"/>
    </source>
</evidence>
<sequence length="278" mass="30853">MQNIALPKKIEFTNGANAQEGVVTVEPLFPGYGMTLGNSLRRVLLSSLPGAAVVGVKIKGASHEFMALPHVKEDVLEIVLNLKQLRLKIHTEDEVRLDLKLKGKKVVTAGDIAKNTQAEVKNPDLVLAHITDEAGSLEMEIVVHEGRGYRMAEGTKRENREIGYIELDSIYSPVTLVSIDVENTRVGKMTNWDKLVLNIKTDGTISPEEAFNKAVEILVNQYSSLLPNYQVAELVEADEKTEEVVVEDEEIEEEADKDEVVEKKAKAPKKDKVKKTKK</sequence>
<evidence type="ECO:0000313" key="14">
    <source>
        <dbReference type="Proteomes" id="UP000229972"/>
    </source>
</evidence>
<dbReference type="CDD" id="cd06928">
    <property type="entry name" value="RNAP_alpha_NTD"/>
    <property type="match status" value="1"/>
</dbReference>
<evidence type="ECO:0000256" key="1">
    <source>
        <dbReference type="ARBA" id="ARBA00007123"/>
    </source>
</evidence>
<evidence type="ECO:0000256" key="11">
    <source>
        <dbReference type="SAM" id="MobiDB-lite"/>
    </source>
</evidence>
<dbReference type="InterPro" id="IPR036603">
    <property type="entry name" value="RBP11-like"/>
</dbReference>
<evidence type="ECO:0000256" key="10">
    <source>
        <dbReference type="ARBA" id="ARBA00048552"/>
    </source>
</evidence>
<dbReference type="SUPFAM" id="SSF55257">
    <property type="entry name" value="RBP11-like subunits of RNA polymerase"/>
    <property type="match status" value="1"/>
</dbReference>
<evidence type="ECO:0000256" key="3">
    <source>
        <dbReference type="ARBA" id="ARBA00015972"/>
    </source>
</evidence>
<dbReference type="GO" id="GO:0000428">
    <property type="term" value="C:DNA-directed RNA polymerase complex"/>
    <property type="evidence" value="ECO:0007669"/>
    <property type="project" value="UniProtKB-KW"/>
</dbReference>
<gene>
    <name evidence="13" type="primary">rpoA</name>
    <name evidence="13" type="ORF">COT93_01930</name>
</gene>
<feature type="compositionally biased region" description="Acidic residues" evidence="11">
    <location>
        <begin position="243"/>
        <end position="257"/>
    </location>
</feature>
<comment type="similarity">
    <text evidence="1">Belongs to the RNA polymerase alpha chain family.</text>
</comment>
<evidence type="ECO:0000256" key="8">
    <source>
        <dbReference type="ARBA" id="ARBA00032524"/>
    </source>
</evidence>
<reference evidence="14" key="1">
    <citation type="submission" date="2017-09" db="EMBL/GenBank/DDBJ databases">
        <title>Depth-based differentiation of microbial function through sediment-hosted aquifers and enrichment of novel symbionts in the deep terrestrial subsurface.</title>
        <authorList>
            <person name="Probst A.J."/>
            <person name="Ladd B."/>
            <person name="Jarett J.K."/>
            <person name="Geller-Mcgrath D.E."/>
            <person name="Sieber C.M.K."/>
            <person name="Emerson J.B."/>
            <person name="Anantharaman K."/>
            <person name="Thomas B.C."/>
            <person name="Malmstrom R."/>
            <person name="Stieglmeier M."/>
            <person name="Klingl A."/>
            <person name="Woyke T."/>
            <person name="Ryan C.M."/>
            <person name="Banfield J.F."/>
        </authorList>
    </citation>
    <scope>NUCLEOTIDE SEQUENCE [LARGE SCALE GENOMIC DNA]</scope>
</reference>
<feature type="region of interest" description="Disordered" evidence="11">
    <location>
        <begin position="243"/>
        <end position="278"/>
    </location>
</feature>
<evidence type="ECO:0000256" key="9">
    <source>
        <dbReference type="ARBA" id="ARBA00033070"/>
    </source>
</evidence>
<dbReference type="Gene3D" id="3.30.1360.10">
    <property type="entry name" value="RNA polymerase, RBP11-like subunit"/>
    <property type="match status" value="1"/>
</dbReference>
<keyword evidence="7" id="KW-0804">Transcription</keyword>
<dbReference type="EMBL" id="PFAL01000017">
    <property type="protein sequence ID" value="PIR95546.1"/>
    <property type="molecule type" value="Genomic_DNA"/>
</dbReference>
<accession>A0A2H0V8X1</accession>
<proteinExistence type="inferred from homology"/>
<dbReference type="FunFam" id="2.170.120.12:FF:000001">
    <property type="entry name" value="DNA-directed RNA polymerase subunit alpha"/>
    <property type="match status" value="1"/>
</dbReference>
<evidence type="ECO:0000313" key="13">
    <source>
        <dbReference type="EMBL" id="PIR95546.1"/>
    </source>
</evidence>
<dbReference type="InterPro" id="IPR036643">
    <property type="entry name" value="RNApol_insert_sf"/>
</dbReference>
<evidence type="ECO:0000256" key="2">
    <source>
        <dbReference type="ARBA" id="ARBA00012418"/>
    </source>
</evidence>
<organism evidence="13 14">
    <name type="scientific">Candidatus Falkowbacteria bacterium CG10_big_fil_rev_8_21_14_0_10_37_18</name>
    <dbReference type="NCBI Taxonomy" id="1974562"/>
    <lineage>
        <taxon>Bacteria</taxon>
        <taxon>Candidatus Falkowiibacteriota</taxon>
    </lineage>
</organism>
<protein>
    <recommendedName>
        <fullName evidence="3">DNA-directed RNA polymerase subunit alpha</fullName>
        <ecNumber evidence="2">2.7.7.6</ecNumber>
    </recommendedName>
    <alternativeName>
        <fullName evidence="9">RNA polymerase subunit alpha</fullName>
    </alternativeName>
    <alternativeName>
        <fullName evidence="8">Transcriptase subunit alpha</fullName>
    </alternativeName>
</protein>
<evidence type="ECO:0000256" key="7">
    <source>
        <dbReference type="ARBA" id="ARBA00023163"/>
    </source>
</evidence>
<dbReference type="InterPro" id="IPR011263">
    <property type="entry name" value="DNA-dir_RNA_pol_RpoA/D/Rpb3"/>
</dbReference>
<dbReference type="GO" id="GO:0003677">
    <property type="term" value="F:DNA binding"/>
    <property type="evidence" value="ECO:0007669"/>
    <property type="project" value="InterPro"/>
</dbReference>
<dbReference type="EC" id="2.7.7.6" evidence="2"/>
<dbReference type="Gene3D" id="2.170.120.12">
    <property type="entry name" value="DNA-directed RNA polymerase, insert domain"/>
    <property type="match status" value="1"/>
</dbReference>
<dbReference type="AlphaFoldDB" id="A0A2H0V8X1"/>
<dbReference type="InterPro" id="IPR011262">
    <property type="entry name" value="DNA-dir_RNA_pol_insert"/>
</dbReference>
<dbReference type="SUPFAM" id="SSF56553">
    <property type="entry name" value="Insert subdomain of RNA polymerase alpha subunit"/>
    <property type="match status" value="1"/>
</dbReference>
<dbReference type="GO" id="GO:0006351">
    <property type="term" value="P:DNA-templated transcription"/>
    <property type="evidence" value="ECO:0007669"/>
    <property type="project" value="InterPro"/>
</dbReference>
<dbReference type="GO" id="GO:0003899">
    <property type="term" value="F:DNA-directed RNA polymerase activity"/>
    <property type="evidence" value="ECO:0007669"/>
    <property type="project" value="UniProtKB-EC"/>
</dbReference>
<feature type="compositionally biased region" description="Basic and acidic residues" evidence="11">
    <location>
        <begin position="258"/>
        <end position="270"/>
    </location>
</feature>
<dbReference type="GO" id="GO:0046983">
    <property type="term" value="F:protein dimerization activity"/>
    <property type="evidence" value="ECO:0007669"/>
    <property type="project" value="InterPro"/>
</dbReference>
<dbReference type="Pfam" id="PF01193">
    <property type="entry name" value="RNA_pol_L"/>
    <property type="match status" value="1"/>
</dbReference>
<dbReference type="SMART" id="SM00662">
    <property type="entry name" value="RPOLD"/>
    <property type="match status" value="1"/>
</dbReference>
<dbReference type="GO" id="GO:0005737">
    <property type="term" value="C:cytoplasm"/>
    <property type="evidence" value="ECO:0007669"/>
    <property type="project" value="UniProtKB-ARBA"/>
</dbReference>
<evidence type="ECO:0000259" key="12">
    <source>
        <dbReference type="SMART" id="SM00662"/>
    </source>
</evidence>
<comment type="caution">
    <text evidence="13">The sequence shown here is derived from an EMBL/GenBank/DDBJ whole genome shotgun (WGS) entry which is preliminary data.</text>
</comment>
<dbReference type="Pfam" id="PF01000">
    <property type="entry name" value="RNA_pol_A_bac"/>
    <property type="match status" value="1"/>
</dbReference>
<dbReference type="InterPro" id="IPR011773">
    <property type="entry name" value="DNA-dir_RpoA"/>
</dbReference>